<comment type="similarity">
    <text evidence="1">Belongs to the biotin--protein ligase family.</text>
</comment>
<keyword evidence="2" id="KW-0436">Ligase</keyword>
<keyword evidence="5" id="KW-1185">Reference proteome</keyword>
<proteinExistence type="inferred from homology"/>
<dbReference type="PANTHER" id="PTHR12835:SF5">
    <property type="entry name" value="BIOTIN--PROTEIN LIGASE"/>
    <property type="match status" value="1"/>
</dbReference>
<dbReference type="NCBIfam" id="TIGR00121">
    <property type="entry name" value="birA_ligase"/>
    <property type="match status" value="1"/>
</dbReference>
<dbReference type="Pfam" id="PF03099">
    <property type="entry name" value="BPL_LplA_LipB"/>
    <property type="match status" value="1"/>
</dbReference>
<dbReference type="GeneID" id="63828014"/>
<accession>A0A165BNC0</accession>
<protein>
    <submittedName>
        <fullName evidence="4">Class II aaRS and biotin synthetase</fullName>
    </submittedName>
</protein>
<dbReference type="AlphaFoldDB" id="A0A165BNC0"/>
<dbReference type="InterPro" id="IPR004408">
    <property type="entry name" value="Biotin_CoA_COase_ligase"/>
</dbReference>
<dbReference type="GO" id="GO:0004077">
    <property type="term" value="F:biotin--[biotin carboxyl-carrier protein] ligase activity"/>
    <property type="evidence" value="ECO:0007669"/>
    <property type="project" value="InterPro"/>
</dbReference>
<dbReference type="InterPro" id="IPR004143">
    <property type="entry name" value="BPL_LPL_catalytic"/>
</dbReference>
<sequence length="656" mass="71714">MDVLVYSGPEVLPSSLAHCINTLRSLLVPNYAVQALPHQPLVSQPWSANCALLVLPTCRGFLPSLPFRSAVSAFIESGGALLVIGASVSTPRPVIPAVSLEDRLAHLRLYDGKSMRLLDKVSGSMFDVSLRGWSEDSLRSVTVEATGAQPIRGIIAPADFGKLDVDTTGDSAEVIARYVDAGDETNLAAAILCYVGKGSAVFWNSLIDQPLTEEPAVTILSQAEPPLSQDKISATERGRQDLLRMTLQRLGLVLPKKKLTVLSPLPQFLISTPSKPWIVERVMQELSIHSLEEPHILKDNADTFEFRDASKDSDLPDSAREAAAKNVKLDASVLQPKIVLLGKDGTIPSVEQTPLFDIRNFYEELVVARRENHCLECAEPWGMGEALLYGEVVTSTQSMLDKNLRLLSSLPSPLVSVASHQLAGRGRGANVWLSSGGSLLFSLLLRVSLSDVPAARLVFVQYLFALAVAEACRDPAVLGDAGRHVRLKWPNDVYALREDGVRKKMGGVLVNTSFSSGQVEVVIGCGLNVWNSPPIQSLLHLVSPESRTQLTMERTLATILARFESMWNTFVAHNGSFEPFLDLYYERWMHSDQLVELTTTMPHQKVRIVGITSDHGLLRTMPERGGWWNSGGSSFIDLQPDGNSFDLMAGLIKAKR</sequence>
<dbReference type="RefSeq" id="XP_040759096.1">
    <property type="nucleotide sequence ID" value="XM_040910985.1"/>
</dbReference>
<evidence type="ECO:0000259" key="3">
    <source>
        <dbReference type="PROSITE" id="PS51733"/>
    </source>
</evidence>
<dbReference type="FunCoup" id="A0A165BNC0">
    <property type="interactions" value="371"/>
</dbReference>
<dbReference type="PANTHER" id="PTHR12835">
    <property type="entry name" value="BIOTIN PROTEIN LIGASE"/>
    <property type="match status" value="1"/>
</dbReference>
<dbReference type="STRING" id="1314785.A0A165BNC0"/>
<name>A0A165BNC0_9APHY</name>
<gene>
    <name evidence="4" type="ORF">LAESUDRAFT_739227</name>
</gene>
<dbReference type="Pfam" id="PF09825">
    <property type="entry name" value="BPL_N"/>
    <property type="match status" value="1"/>
</dbReference>
<evidence type="ECO:0000256" key="1">
    <source>
        <dbReference type="ARBA" id="ARBA00009934"/>
    </source>
</evidence>
<evidence type="ECO:0000256" key="2">
    <source>
        <dbReference type="ARBA" id="ARBA00022598"/>
    </source>
</evidence>
<dbReference type="InterPro" id="IPR019197">
    <property type="entry name" value="Biotin-prot_ligase_N"/>
</dbReference>
<dbReference type="PROSITE" id="PS51733">
    <property type="entry name" value="BPL_LPL_CATALYTIC"/>
    <property type="match status" value="1"/>
</dbReference>
<dbReference type="Gene3D" id="3.30.930.10">
    <property type="entry name" value="Bira Bifunctional Protein, Domain 2"/>
    <property type="match status" value="1"/>
</dbReference>
<dbReference type="InterPro" id="IPR045864">
    <property type="entry name" value="aa-tRNA-synth_II/BPL/LPL"/>
</dbReference>
<dbReference type="InParanoid" id="A0A165BNC0"/>
<dbReference type="Proteomes" id="UP000076871">
    <property type="component" value="Unassembled WGS sequence"/>
</dbReference>
<evidence type="ECO:0000313" key="4">
    <source>
        <dbReference type="EMBL" id="KZT01356.1"/>
    </source>
</evidence>
<dbReference type="OrthoDB" id="10250105at2759"/>
<dbReference type="SUPFAM" id="SSF55681">
    <property type="entry name" value="Class II aaRS and biotin synthetases"/>
    <property type="match status" value="1"/>
</dbReference>
<dbReference type="GO" id="GO:0005737">
    <property type="term" value="C:cytoplasm"/>
    <property type="evidence" value="ECO:0007669"/>
    <property type="project" value="TreeGrafter"/>
</dbReference>
<feature type="domain" description="BPL/LPL catalytic" evidence="3">
    <location>
        <begin position="372"/>
        <end position="571"/>
    </location>
</feature>
<organism evidence="4 5">
    <name type="scientific">Laetiporus sulphureus 93-53</name>
    <dbReference type="NCBI Taxonomy" id="1314785"/>
    <lineage>
        <taxon>Eukaryota</taxon>
        <taxon>Fungi</taxon>
        <taxon>Dikarya</taxon>
        <taxon>Basidiomycota</taxon>
        <taxon>Agaricomycotina</taxon>
        <taxon>Agaricomycetes</taxon>
        <taxon>Polyporales</taxon>
        <taxon>Laetiporus</taxon>
    </lineage>
</organism>
<reference evidence="4 5" key="1">
    <citation type="journal article" date="2016" name="Mol. Biol. Evol.">
        <title>Comparative Genomics of Early-Diverging Mushroom-Forming Fungi Provides Insights into the Origins of Lignocellulose Decay Capabilities.</title>
        <authorList>
            <person name="Nagy L.G."/>
            <person name="Riley R."/>
            <person name="Tritt A."/>
            <person name="Adam C."/>
            <person name="Daum C."/>
            <person name="Floudas D."/>
            <person name="Sun H."/>
            <person name="Yadav J.S."/>
            <person name="Pangilinan J."/>
            <person name="Larsson K.H."/>
            <person name="Matsuura K."/>
            <person name="Barry K."/>
            <person name="Labutti K."/>
            <person name="Kuo R."/>
            <person name="Ohm R.A."/>
            <person name="Bhattacharya S.S."/>
            <person name="Shirouzu T."/>
            <person name="Yoshinaga Y."/>
            <person name="Martin F.M."/>
            <person name="Grigoriev I.V."/>
            <person name="Hibbett D.S."/>
        </authorList>
    </citation>
    <scope>NUCLEOTIDE SEQUENCE [LARGE SCALE GENOMIC DNA]</scope>
    <source>
        <strain evidence="4 5">93-53</strain>
    </source>
</reference>
<dbReference type="EMBL" id="KV427666">
    <property type="protein sequence ID" value="KZT01356.1"/>
    <property type="molecule type" value="Genomic_DNA"/>
</dbReference>
<evidence type="ECO:0000313" key="5">
    <source>
        <dbReference type="Proteomes" id="UP000076871"/>
    </source>
</evidence>